<name>A0AAQ3QJC6_9LILI</name>
<protein>
    <submittedName>
        <fullName evidence="1">Uncharacterized protein</fullName>
    </submittedName>
</protein>
<dbReference type="Proteomes" id="UP001327560">
    <property type="component" value="Chromosome 6"/>
</dbReference>
<dbReference type="EMBL" id="CP136895">
    <property type="protein sequence ID" value="WOL10275.1"/>
    <property type="molecule type" value="Genomic_DNA"/>
</dbReference>
<dbReference type="AlphaFoldDB" id="A0AAQ3QJC6"/>
<evidence type="ECO:0000313" key="1">
    <source>
        <dbReference type="EMBL" id="WOL10275.1"/>
    </source>
</evidence>
<proteinExistence type="predicted"/>
<organism evidence="1 2">
    <name type="scientific">Canna indica</name>
    <name type="common">Indian-shot</name>
    <dbReference type="NCBI Taxonomy" id="4628"/>
    <lineage>
        <taxon>Eukaryota</taxon>
        <taxon>Viridiplantae</taxon>
        <taxon>Streptophyta</taxon>
        <taxon>Embryophyta</taxon>
        <taxon>Tracheophyta</taxon>
        <taxon>Spermatophyta</taxon>
        <taxon>Magnoliopsida</taxon>
        <taxon>Liliopsida</taxon>
        <taxon>Zingiberales</taxon>
        <taxon>Cannaceae</taxon>
        <taxon>Canna</taxon>
    </lineage>
</organism>
<accession>A0AAQ3QJC6</accession>
<gene>
    <name evidence="1" type="ORF">Cni_G19029</name>
</gene>
<reference evidence="1 2" key="1">
    <citation type="submission" date="2023-10" db="EMBL/GenBank/DDBJ databases">
        <title>Chromosome-scale genome assembly provides insights into flower coloration mechanisms of Canna indica.</title>
        <authorList>
            <person name="Li C."/>
        </authorList>
    </citation>
    <scope>NUCLEOTIDE SEQUENCE [LARGE SCALE GENOMIC DNA]</scope>
    <source>
        <tissue evidence="1">Flower</tissue>
    </source>
</reference>
<keyword evidence="2" id="KW-1185">Reference proteome</keyword>
<evidence type="ECO:0000313" key="2">
    <source>
        <dbReference type="Proteomes" id="UP001327560"/>
    </source>
</evidence>
<sequence>MDAGTCCRFRQCCGGINCGRQGGGTGVREAEASNEVGNRVIMMKKDCGKRSHDRKDCTYWGKRWSMDDRMEDGCRWRGVWWMIKWDGGMKLRYFSTPQKTYLLFFLLVHAFLNHYY</sequence>